<dbReference type="AlphaFoldDB" id="A0AAN6PZT1"/>
<sequence>MRVRGDTLMLSYDDDDVYYRLVSAIKLLPGLQLDQLTVLGGHGSHVNYDTLDGLIKESNGWKTLRYIGYSSAMLRFPGDPLTTYSPNYWRTPQPRHWQMVMEGRDGAASNPSVTIYLAQEPGRYGSILDPARRVKFEQKPHHSQDRRPDVFPADPELMSEDCQKRELMVIVRRGSGHGVNYKETKNSPFITADIRRDLPRMSWKEIRAKHIDDLFDDEYEEEGWPLSDDSDDPAEADVYKNVDEYLWTPLHFEYHDD</sequence>
<organism evidence="1 2">
    <name type="scientific">Parathielavia hyrcaniae</name>
    <dbReference type="NCBI Taxonomy" id="113614"/>
    <lineage>
        <taxon>Eukaryota</taxon>
        <taxon>Fungi</taxon>
        <taxon>Dikarya</taxon>
        <taxon>Ascomycota</taxon>
        <taxon>Pezizomycotina</taxon>
        <taxon>Sordariomycetes</taxon>
        <taxon>Sordariomycetidae</taxon>
        <taxon>Sordariales</taxon>
        <taxon>Chaetomiaceae</taxon>
        <taxon>Parathielavia</taxon>
    </lineage>
</organism>
<protein>
    <submittedName>
        <fullName evidence="1">Uncharacterized protein</fullName>
    </submittedName>
</protein>
<comment type="caution">
    <text evidence="1">The sequence shown here is derived from an EMBL/GenBank/DDBJ whole genome shotgun (WGS) entry which is preliminary data.</text>
</comment>
<reference evidence="1" key="1">
    <citation type="journal article" date="2023" name="Mol. Phylogenet. Evol.">
        <title>Genome-scale phylogeny and comparative genomics of the fungal order Sordariales.</title>
        <authorList>
            <person name="Hensen N."/>
            <person name="Bonometti L."/>
            <person name="Westerberg I."/>
            <person name="Brannstrom I.O."/>
            <person name="Guillou S."/>
            <person name="Cros-Aarteil S."/>
            <person name="Calhoun S."/>
            <person name="Haridas S."/>
            <person name="Kuo A."/>
            <person name="Mondo S."/>
            <person name="Pangilinan J."/>
            <person name="Riley R."/>
            <person name="LaButti K."/>
            <person name="Andreopoulos B."/>
            <person name="Lipzen A."/>
            <person name="Chen C."/>
            <person name="Yan M."/>
            <person name="Daum C."/>
            <person name="Ng V."/>
            <person name="Clum A."/>
            <person name="Steindorff A."/>
            <person name="Ohm R.A."/>
            <person name="Martin F."/>
            <person name="Silar P."/>
            <person name="Natvig D.O."/>
            <person name="Lalanne C."/>
            <person name="Gautier V."/>
            <person name="Ament-Velasquez S.L."/>
            <person name="Kruys A."/>
            <person name="Hutchinson M.I."/>
            <person name="Powell A.J."/>
            <person name="Barry K."/>
            <person name="Miller A.N."/>
            <person name="Grigoriev I.V."/>
            <person name="Debuchy R."/>
            <person name="Gladieux P."/>
            <person name="Hiltunen Thoren M."/>
            <person name="Johannesson H."/>
        </authorList>
    </citation>
    <scope>NUCLEOTIDE SEQUENCE</scope>
    <source>
        <strain evidence="1">CBS 757.83</strain>
    </source>
</reference>
<name>A0AAN6PZT1_9PEZI</name>
<dbReference type="Proteomes" id="UP001305647">
    <property type="component" value="Unassembled WGS sequence"/>
</dbReference>
<reference evidence="1" key="2">
    <citation type="submission" date="2023-05" db="EMBL/GenBank/DDBJ databases">
        <authorList>
            <consortium name="Lawrence Berkeley National Laboratory"/>
            <person name="Steindorff A."/>
            <person name="Hensen N."/>
            <person name="Bonometti L."/>
            <person name="Westerberg I."/>
            <person name="Brannstrom I.O."/>
            <person name="Guillou S."/>
            <person name="Cros-Aarteil S."/>
            <person name="Calhoun S."/>
            <person name="Haridas S."/>
            <person name="Kuo A."/>
            <person name="Mondo S."/>
            <person name="Pangilinan J."/>
            <person name="Riley R."/>
            <person name="Labutti K."/>
            <person name="Andreopoulos B."/>
            <person name="Lipzen A."/>
            <person name="Chen C."/>
            <person name="Yanf M."/>
            <person name="Daum C."/>
            <person name="Ng V."/>
            <person name="Clum A."/>
            <person name="Ohm R."/>
            <person name="Martin F."/>
            <person name="Silar P."/>
            <person name="Natvig D."/>
            <person name="Lalanne C."/>
            <person name="Gautier V."/>
            <person name="Ament-Velasquez S.L."/>
            <person name="Kruys A."/>
            <person name="Hutchinson M.I."/>
            <person name="Powell A.J."/>
            <person name="Barry K."/>
            <person name="Miller A.N."/>
            <person name="Grigoriev I.V."/>
            <person name="Debuchy R."/>
            <person name="Gladieux P."/>
            <person name="Thoren M.H."/>
            <person name="Johannesson H."/>
        </authorList>
    </citation>
    <scope>NUCLEOTIDE SEQUENCE</scope>
    <source>
        <strain evidence="1">CBS 757.83</strain>
    </source>
</reference>
<dbReference type="EMBL" id="MU863647">
    <property type="protein sequence ID" value="KAK4099649.1"/>
    <property type="molecule type" value="Genomic_DNA"/>
</dbReference>
<gene>
    <name evidence="1" type="ORF">N658DRAFT_429511</name>
</gene>
<proteinExistence type="predicted"/>
<keyword evidence="2" id="KW-1185">Reference proteome</keyword>
<accession>A0AAN6PZT1</accession>
<evidence type="ECO:0000313" key="2">
    <source>
        <dbReference type="Proteomes" id="UP001305647"/>
    </source>
</evidence>
<evidence type="ECO:0000313" key="1">
    <source>
        <dbReference type="EMBL" id="KAK4099649.1"/>
    </source>
</evidence>